<proteinExistence type="predicted"/>
<dbReference type="Pfam" id="PF04014">
    <property type="entry name" value="MazE_antitoxin"/>
    <property type="match status" value="1"/>
</dbReference>
<protein>
    <recommendedName>
        <fullName evidence="1">SpoVT-AbrB domain-containing protein</fullName>
    </recommendedName>
</protein>
<sequence>MIEQRKLVKLGKSTLVISLPAEWVRKKGLKAGDTLTLYIDENEITIIPSTLGSSHKITATIRVKRIEDEVLYRMIVSAYIAGAQDITIELEDTSLMKEVLKQVKNATSHLIGLEMVDQSLNKVVLQAFTDVHAQSLESLINRILKLMILMLDHLKEEKIDLSYLNDLENEIDKLYRLTMRRANLTHEFSRYSLTFLPSFLLMLETVSDSIIPLANALEGNYKQVADVIEITKETLKFLVTYRIGQGNVMEINKRIEAFEQLEGEIFQRDLPQTLRYRCLNFIHLLKNALLVVFNMEVAELIKKSKVIVL</sequence>
<evidence type="ECO:0000313" key="3">
    <source>
        <dbReference type="Proteomes" id="UP001063698"/>
    </source>
</evidence>
<dbReference type="InterPro" id="IPR007159">
    <property type="entry name" value="SpoVT-AbrB_dom"/>
</dbReference>
<dbReference type="SMART" id="SM00966">
    <property type="entry name" value="SpoVT_AbrB"/>
    <property type="match status" value="1"/>
</dbReference>
<dbReference type="InterPro" id="IPR037914">
    <property type="entry name" value="SpoVT-AbrB_sf"/>
</dbReference>
<keyword evidence="3" id="KW-1185">Reference proteome</keyword>
<accession>A0A977KAY2</accession>
<name>A0A977KAY2_9CREN</name>
<reference evidence="2" key="1">
    <citation type="submission" date="2013-11" db="EMBL/GenBank/DDBJ databases">
        <title>Comparative genomics of Ignicoccus.</title>
        <authorList>
            <person name="Podar M."/>
        </authorList>
    </citation>
    <scope>NUCLEOTIDE SEQUENCE</scope>
    <source>
        <strain evidence="2">DSM 13166</strain>
    </source>
</reference>
<dbReference type="AlphaFoldDB" id="A0A977KAY2"/>
<feature type="domain" description="SpoVT-AbrB" evidence="1">
    <location>
        <begin position="9"/>
        <end position="54"/>
    </location>
</feature>
<evidence type="ECO:0000313" key="2">
    <source>
        <dbReference type="EMBL" id="UXD22329.1"/>
    </source>
</evidence>
<dbReference type="SUPFAM" id="SSF89447">
    <property type="entry name" value="AbrB/MazE/MraZ-like"/>
    <property type="match status" value="1"/>
</dbReference>
<gene>
    <name evidence="2" type="ORF">IPA_03580</name>
</gene>
<dbReference type="EMBL" id="CP006868">
    <property type="protein sequence ID" value="UXD22329.1"/>
    <property type="molecule type" value="Genomic_DNA"/>
</dbReference>
<evidence type="ECO:0000259" key="1">
    <source>
        <dbReference type="SMART" id="SM00966"/>
    </source>
</evidence>
<dbReference type="GO" id="GO:0003677">
    <property type="term" value="F:DNA binding"/>
    <property type="evidence" value="ECO:0007669"/>
    <property type="project" value="InterPro"/>
</dbReference>
<dbReference type="KEGG" id="ipc:IPA_03580"/>
<organism evidence="2 3">
    <name type="scientific">Ignicoccus pacificus DSM 13166</name>
    <dbReference type="NCBI Taxonomy" id="940294"/>
    <lineage>
        <taxon>Archaea</taxon>
        <taxon>Thermoproteota</taxon>
        <taxon>Thermoprotei</taxon>
        <taxon>Desulfurococcales</taxon>
        <taxon>Desulfurococcaceae</taxon>
        <taxon>Ignicoccus</taxon>
    </lineage>
</organism>
<dbReference type="Proteomes" id="UP001063698">
    <property type="component" value="Chromosome"/>
</dbReference>